<keyword evidence="1" id="KW-0472">Membrane</keyword>
<evidence type="ECO:0000256" key="1">
    <source>
        <dbReference type="SAM" id="Phobius"/>
    </source>
</evidence>
<evidence type="ECO:0000313" key="3">
    <source>
        <dbReference type="Proteomes" id="UP001500339"/>
    </source>
</evidence>
<proteinExistence type="predicted"/>
<dbReference type="RefSeq" id="WP_343768798.1">
    <property type="nucleotide sequence ID" value="NZ_BAAACF010000001.1"/>
</dbReference>
<name>A0ABN1IY91_9CLOT</name>
<sequence>MSVFNGFNGFIVVCSIIDPIVTIMAKMAFIFFAYKGIQAMNTYINRASK</sequence>
<protein>
    <submittedName>
        <fullName evidence="2">Uncharacterized protein</fullName>
    </submittedName>
</protein>
<comment type="caution">
    <text evidence="2">The sequence shown here is derived from an EMBL/GenBank/DDBJ whole genome shotgun (WGS) entry which is preliminary data.</text>
</comment>
<organism evidence="2 3">
    <name type="scientific">Clostridium malenominatum</name>
    <dbReference type="NCBI Taxonomy" id="1539"/>
    <lineage>
        <taxon>Bacteria</taxon>
        <taxon>Bacillati</taxon>
        <taxon>Bacillota</taxon>
        <taxon>Clostridia</taxon>
        <taxon>Eubacteriales</taxon>
        <taxon>Clostridiaceae</taxon>
        <taxon>Clostridium</taxon>
    </lineage>
</organism>
<gene>
    <name evidence="2" type="ORF">GCM10008905_17030</name>
</gene>
<dbReference type="Proteomes" id="UP001500339">
    <property type="component" value="Unassembled WGS sequence"/>
</dbReference>
<keyword evidence="3" id="KW-1185">Reference proteome</keyword>
<keyword evidence="1" id="KW-0812">Transmembrane</keyword>
<reference evidence="2 3" key="1">
    <citation type="journal article" date="2019" name="Int. J. Syst. Evol. Microbiol.">
        <title>The Global Catalogue of Microorganisms (GCM) 10K type strain sequencing project: providing services to taxonomists for standard genome sequencing and annotation.</title>
        <authorList>
            <consortium name="The Broad Institute Genomics Platform"/>
            <consortium name="The Broad Institute Genome Sequencing Center for Infectious Disease"/>
            <person name="Wu L."/>
            <person name="Ma J."/>
        </authorList>
    </citation>
    <scope>NUCLEOTIDE SEQUENCE [LARGE SCALE GENOMIC DNA]</scope>
    <source>
        <strain evidence="2 3">JCM 1405</strain>
    </source>
</reference>
<keyword evidence="1" id="KW-1133">Transmembrane helix</keyword>
<dbReference type="EMBL" id="BAAACF010000001">
    <property type="protein sequence ID" value="GAA0723875.1"/>
    <property type="molecule type" value="Genomic_DNA"/>
</dbReference>
<accession>A0ABN1IY91</accession>
<feature type="transmembrane region" description="Helical" evidence="1">
    <location>
        <begin position="6"/>
        <end position="34"/>
    </location>
</feature>
<evidence type="ECO:0000313" key="2">
    <source>
        <dbReference type="EMBL" id="GAA0723875.1"/>
    </source>
</evidence>